<evidence type="ECO:0000313" key="7">
    <source>
        <dbReference type="Proteomes" id="UP001610446"/>
    </source>
</evidence>
<evidence type="ECO:0000313" key="6">
    <source>
        <dbReference type="EMBL" id="KAL2838119.1"/>
    </source>
</evidence>
<dbReference type="InterPro" id="IPR007568">
    <property type="entry name" value="RTA1"/>
</dbReference>
<gene>
    <name evidence="6" type="ORF">BJY01DRAFT_237609</name>
</gene>
<comment type="subcellular location">
    <subcellularLocation>
        <location evidence="1">Membrane</location>
        <topology evidence="1">Multi-pass membrane protein</topology>
    </subcellularLocation>
</comment>
<keyword evidence="7" id="KW-1185">Reference proteome</keyword>
<keyword evidence="3 5" id="KW-1133">Transmembrane helix</keyword>
<feature type="transmembrane region" description="Helical" evidence="5">
    <location>
        <begin position="41"/>
        <end position="62"/>
    </location>
</feature>
<dbReference type="Pfam" id="PF04479">
    <property type="entry name" value="RTA1"/>
    <property type="match status" value="1"/>
</dbReference>
<feature type="transmembrane region" description="Helical" evidence="5">
    <location>
        <begin position="116"/>
        <end position="141"/>
    </location>
</feature>
<proteinExistence type="predicted"/>
<feature type="transmembrane region" description="Helical" evidence="5">
    <location>
        <begin position="153"/>
        <end position="176"/>
    </location>
</feature>
<dbReference type="PANTHER" id="PTHR31465:SF35">
    <property type="entry name" value="RTA1 DOMAIN PROTEIN-RELATED"/>
    <property type="match status" value="1"/>
</dbReference>
<protein>
    <submittedName>
        <fullName evidence="6">RTA1 like protein-domain-containing protein</fullName>
    </submittedName>
</protein>
<dbReference type="Proteomes" id="UP001610446">
    <property type="component" value="Unassembled WGS sequence"/>
</dbReference>
<feature type="transmembrane region" description="Helical" evidence="5">
    <location>
        <begin position="12"/>
        <end position="34"/>
    </location>
</feature>
<name>A0ABR4JDJ7_9EURO</name>
<comment type="caution">
    <text evidence="6">The sequence shown here is derived from an EMBL/GenBank/DDBJ whole genome shotgun (WGS) entry which is preliminary data.</text>
</comment>
<sequence>MAEYILYNYTPSLAVAVVALLLFLAATVAHIFLAIKHRLKFLIAFIIGGFFETIGYAARAVNAHQAPRYETLPYAMQSVFILLAPSLFAASIYMILGRLIRRVDGDSRSPIKSTKLTRIFVIGDILAFLVQGGGGAILTGAKSASKEKLGENVIIAGLFVQIIFFGFFVIVVATFHKRIVANPTTESVTCTVNWKRYLLILYFASAMIMVRCIYRVVEYIQGQTGALQRHEYYAYIFDTLLMFQVVIVFVIFHPSHALSRDTPKIADTELIYQRLNE</sequence>
<evidence type="ECO:0000256" key="4">
    <source>
        <dbReference type="ARBA" id="ARBA00023136"/>
    </source>
</evidence>
<evidence type="ECO:0000256" key="2">
    <source>
        <dbReference type="ARBA" id="ARBA00022692"/>
    </source>
</evidence>
<feature type="transmembrane region" description="Helical" evidence="5">
    <location>
        <begin position="232"/>
        <end position="252"/>
    </location>
</feature>
<organism evidence="6 7">
    <name type="scientific">Aspergillus pseudoustus</name>
    <dbReference type="NCBI Taxonomy" id="1810923"/>
    <lineage>
        <taxon>Eukaryota</taxon>
        <taxon>Fungi</taxon>
        <taxon>Dikarya</taxon>
        <taxon>Ascomycota</taxon>
        <taxon>Pezizomycotina</taxon>
        <taxon>Eurotiomycetes</taxon>
        <taxon>Eurotiomycetidae</taxon>
        <taxon>Eurotiales</taxon>
        <taxon>Aspergillaceae</taxon>
        <taxon>Aspergillus</taxon>
        <taxon>Aspergillus subgen. Nidulantes</taxon>
    </lineage>
</organism>
<dbReference type="EMBL" id="JBFXLU010000150">
    <property type="protein sequence ID" value="KAL2838119.1"/>
    <property type="molecule type" value="Genomic_DNA"/>
</dbReference>
<evidence type="ECO:0000256" key="5">
    <source>
        <dbReference type="SAM" id="Phobius"/>
    </source>
</evidence>
<feature type="transmembrane region" description="Helical" evidence="5">
    <location>
        <begin position="74"/>
        <end position="96"/>
    </location>
</feature>
<evidence type="ECO:0000256" key="1">
    <source>
        <dbReference type="ARBA" id="ARBA00004141"/>
    </source>
</evidence>
<accession>A0ABR4JDJ7</accession>
<keyword evidence="4 5" id="KW-0472">Membrane</keyword>
<keyword evidence="2 5" id="KW-0812">Transmembrane</keyword>
<dbReference type="PANTHER" id="PTHR31465">
    <property type="entry name" value="PROTEIN RTA1-RELATED"/>
    <property type="match status" value="1"/>
</dbReference>
<feature type="transmembrane region" description="Helical" evidence="5">
    <location>
        <begin position="197"/>
        <end position="217"/>
    </location>
</feature>
<evidence type="ECO:0000256" key="3">
    <source>
        <dbReference type="ARBA" id="ARBA00022989"/>
    </source>
</evidence>
<reference evidence="6 7" key="1">
    <citation type="submission" date="2024-07" db="EMBL/GenBank/DDBJ databases">
        <title>Section-level genome sequencing and comparative genomics of Aspergillus sections Usti and Cavernicolus.</title>
        <authorList>
            <consortium name="Lawrence Berkeley National Laboratory"/>
            <person name="Nybo J.L."/>
            <person name="Vesth T.C."/>
            <person name="Theobald S."/>
            <person name="Frisvad J.C."/>
            <person name="Larsen T.O."/>
            <person name="Kjaerboelling I."/>
            <person name="Rothschild-Mancinelli K."/>
            <person name="Lyhne E.K."/>
            <person name="Kogle M.E."/>
            <person name="Barry K."/>
            <person name="Clum A."/>
            <person name="Na H."/>
            <person name="Ledsgaard L."/>
            <person name="Lin J."/>
            <person name="Lipzen A."/>
            <person name="Kuo A."/>
            <person name="Riley R."/>
            <person name="Mondo S."/>
            <person name="Labutti K."/>
            <person name="Haridas S."/>
            <person name="Pangalinan J."/>
            <person name="Salamov A.A."/>
            <person name="Simmons B.A."/>
            <person name="Magnuson J.K."/>
            <person name="Chen J."/>
            <person name="Drula E."/>
            <person name="Henrissat B."/>
            <person name="Wiebenga A."/>
            <person name="Lubbers R.J."/>
            <person name="Gomes A.C."/>
            <person name="Makela M.R."/>
            <person name="Stajich J."/>
            <person name="Grigoriev I.V."/>
            <person name="Mortensen U.H."/>
            <person name="De Vries R.P."/>
            <person name="Baker S.E."/>
            <person name="Andersen M.R."/>
        </authorList>
    </citation>
    <scope>NUCLEOTIDE SEQUENCE [LARGE SCALE GENOMIC DNA]</scope>
    <source>
        <strain evidence="6 7">CBS 123904</strain>
    </source>
</reference>